<proteinExistence type="predicted"/>
<accession>A0A0C9X5K0</accession>
<protein>
    <submittedName>
        <fullName evidence="2">Uncharacterized protein</fullName>
    </submittedName>
</protein>
<evidence type="ECO:0000313" key="3">
    <source>
        <dbReference type="Proteomes" id="UP000054477"/>
    </source>
</evidence>
<dbReference type="AlphaFoldDB" id="A0A0C9X5K0"/>
<reference evidence="2 3" key="1">
    <citation type="submission" date="2014-04" db="EMBL/GenBank/DDBJ databases">
        <authorList>
            <consortium name="DOE Joint Genome Institute"/>
            <person name="Kuo A."/>
            <person name="Kohler A."/>
            <person name="Nagy L.G."/>
            <person name="Floudas D."/>
            <person name="Copeland A."/>
            <person name="Barry K.W."/>
            <person name="Cichocki N."/>
            <person name="Veneault-Fourrey C."/>
            <person name="LaButti K."/>
            <person name="Lindquist E.A."/>
            <person name="Lipzen A."/>
            <person name="Lundell T."/>
            <person name="Morin E."/>
            <person name="Murat C."/>
            <person name="Sun H."/>
            <person name="Tunlid A."/>
            <person name="Henrissat B."/>
            <person name="Grigoriev I.V."/>
            <person name="Hibbett D.S."/>
            <person name="Martin F."/>
            <person name="Nordberg H.P."/>
            <person name="Cantor M.N."/>
            <person name="Hua S.X."/>
        </authorList>
    </citation>
    <scope>NUCLEOTIDE SEQUENCE [LARGE SCALE GENOMIC DNA]</scope>
    <source>
        <strain evidence="2 3">LaAM-08-1</strain>
    </source>
</reference>
<gene>
    <name evidence="2" type="ORF">K443DRAFT_7743</name>
</gene>
<evidence type="ECO:0000313" key="2">
    <source>
        <dbReference type="EMBL" id="KIK00321.1"/>
    </source>
</evidence>
<feature type="compositionally biased region" description="Polar residues" evidence="1">
    <location>
        <begin position="1"/>
        <end position="21"/>
    </location>
</feature>
<feature type="region of interest" description="Disordered" evidence="1">
    <location>
        <begin position="1"/>
        <end position="72"/>
    </location>
</feature>
<sequence>MPLSTTSRKGQPATDLQTVQNPEHALNMLSSAKSRKGTPAADLHPVQNPEHALPVQNPEHALVSNKQDRPAR</sequence>
<evidence type="ECO:0000256" key="1">
    <source>
        <dbReference type="SAM" id="MobiDB-lite"/>
    </source>
</evidence>
<keyword evidence="3" id="KW-1185">Reference proteome</keyword>
<organism evidence="2 3">
    <name type="scientific">Laccaria amethystina LaAM-08-1</name>
    <dbReference type="NCBI Taxonomy" id="1095629"/>
    <lineage>
        <taxon>Eukaryota</taxon>
        <taxon>Fungi</taxon>
        <taxon>Dikarya</taxon>
        <taxon>Basidiomycota</taxon>
        <taxon>Agaricomycotina</taxon>
        <taxon>Agaricomycetes</taxon>
        <taxon>Agaricomycetidae</taxon>
        <taxon>Agaricales</taxon>
        <taxon>Agaricineae</taxon>
        <taxon>Hydnangiaceae</taxon>
        <taxon>Laccaria</taxon>
    </lineage>
</organism>
<dbReference type="Proteomes" id="UP000054477">
    <property type="component" value="Unassembled WGS sequence"/>
</dbReference>
<reference evidence="3" key="2">
    <citation type="submission" date="2015-01" db="EMBL/GenBank/DDBJ databases">
        <title>Evolutionary Origins and Diversification of the Mycorrhizal Mutualists.</title>
        <authorList>
            <consortium name="DOE Joint Genome Institute"/>
            <consortium name="Mycorrhizal Genomics Consortium"/>
            <person name="Kohler A."/>
            <person name="Kuo A."/>
            <person name="Nagy L.G."/>
            <person name="Floudas D."/>
            <person name="Copeland A."/>
            <person name="Barry K.W."/>
            <person name="Cichocki N."/>
            <person name="Veneault-Fourrey C."/>
            <person name="LaButti K."/>
            <person name="Lindquist E.A."/>
            <person name="Lipzen A."/>
            <person name="Lundell T."/>
            <person name="Morin E."/>
            <person name="Murat C."/>
            <person name="Riley R."/>
            <person name="Ohm R."/>
            <person name="Sun H."/>
            <person name="Tunlid A."/>
            <person name="Henrissat B."/>
            <person name="Grigoriev I.V."/>
            <person name="Hibbett D.S."/>
            <person name="Martin F."/>
        </authorList>
    </citation>
    <scope>NUCLEOTIDE SEQUENCE [LARGE SCALE GENOMIC DNA]</scope>
    <source>
        <strain evidence="3">LaAM-08-1</strain>
    </source>
</reference>
<dbReference type="HOGENOM" id="CLU_2868000_0_0_1"/>
<dbReference type="EMBL" id="KN838628">
    <property type="protein sequence ID" value="KIK00321.1"/>
    <property type="molecule type" value="Genomic_DNA"/>
</dbReference>
<name>A0A0C9X5K0_9AGAR</name>